<evidence type="ECO:0000313" key="4">
    <source>
        <dbReference type="Proteomes" id="UP001589628"/>
    </source>
</evidence>
<dbReference type="InterPro" id="IPR000073">
    <property type="entry name" value="AB_hydrolase_1"/>
</dbReference>
<dbReference type="PRINTS" id="PR00412">
    <property type="entry name" value="EPOXHYDRLASE"/>
</dbReference>
<sequence length="253" mass="28545">MHLHYQRQGQGPALIILHGLFGSSDNWGTPARLLSQDFDVINVDLRNHGQSFHHQQHDYPSMADDVLALMDSLEIESCVLLGHSMGGKVAMQLALNHPKRINKLIVVDIAPVAYPRHHDDIFTALNQLDLANLQSRSQADQLLTPLVPETGVRQFLLKNLSKQPHGGFQWRCNLSVLQQQYEQISRPPSGSCFTGSTLFIKGELSHYIKSEYREAVLALFPQAQLKLIAGAGHWPHAEKPELFMRTLQRFLLH</sequence>
<dbReference type="InterPro" id="IPR000639">
    <property type="entry name" value="Epox_hydrolase-like"/>
</dbReference>
<gene>
    <name evidence="3" type="ORF">ACFFLH_09095</name>
</gene>
<dbReference type="Proteomes" id="UP001589628">
    <property type="component" value="Unassembled WGS sequence"/>
</dbReference>
<dbReference type="Pfam" id="PF00561">
    <property type="entry name" value="Abhydrolase_1"/>
    <property type="match status" value="1"/>
</dbReference>
<organism evidence="3 4">
    <name type="scientific">Balneatrix alpica</name>
    <dbReference type="NCBI Taxonomy" id="75684"/>
    <lineage>
        <taxon>Bacteria</taxon>
        <taxon>Pseudomonadati</taxon>
        <taxon>Pseudomonadota</taxon>
        <taxon>Gammaproteobacteria</taxon>
        <taxon>Oceanospirillales</taxon>
        <taxon>Balneatrichaceae</taxon>
        <taxon>Balneatrix</taxon>
    </lineage>
</organism>
<keyword evidence="4" id="KW-1185">Reference proteome</keyword>
<dbReference type="PRINTS" id="PR00111">
    <property type="entry name" value="ABHYDROLASE"/>
</dbReference>
<keyword evidence="1 3" id="KW-0378">Hydrolase</keyword>
<accession>A0ABV5ZBA6</accession>
<dbReference type="Gene3D" id="3.40.50.1820">
    <property type="entry name" value="alpha/beta hydrolase"/>
    <property type="match status" value="1"/>
</dbReference>
<dbReference type="GO" id="GO:0016787">
    <property type="term" value="F:hydrolase activity"/>
    <property type="evidence" value="ECO:0007669"/>
    <property type="project" value="UniProtKB-KW"/>
</dbReference>
<dbReference type="RefSeq" id="WP_027311993.1">
    <property type="nucleotide sequence ID" value="NZ_JBHLZN010000002.1"/>
</dbReference>
<protein>
    <submittedName>
        <fullName evidence="3">Alpha/beta fold hydrolase</fullName>
    </submittedName>
</protein>
<evidence type="ECO:0000256" key="1">
    <source>
        <dbReference type="ARBA" id="ARBA00022801"/>
    </source>
</evidence>
<evidence type="ECO:0000259" key="2">
    <source>
        <dbReference type="Pfam" id="PF00561"/>
    </source>
</evidence>
<dbReference type="InterPro" id="IPR029058">
    <property type="entry name" value="AB_hydrolase_fold"/>
</dbReference>
<name>A0ABV5ZBA6_9GAMM</name>
<proteinExistence type="predicted"/>
<dbReference type="EMBL" id="JBHLZN010000002">
    <property type="protein sequence ID" value="MFB9886565.1"/>
    <property type="molecule type" value="Genomic_DNA"/>
</dbReference>
<dbReference type="SUPFAM" id="SSF53474">
    <property type="entry name" value="alpha/beta-Hydrolases"/>
    <property type="match status" value="1"/>
</dbReference>
<reference evidence="3 4" key="1">
    <citation type="submission" date="2024-09" db="EMBL/GenBank/DDBJ databases">
        <authorList>
            <person name="Sun Q."/>
            <person name="Mori K."/>
        </authorList>
    </citation>
    <scope>NUCLEOTIDE SEQUENCE [LARGE SCALE GENOMIC DNA]</scope>
    <source>
        <strain evidence="3 4">ATCC 51285</strain>
    </source>
</reference>
<comment type="caution">
    <text evidence="3">The sequence shown here is derived from an EMBL/GenBank/DDBJ whole genome shotgun (WGS) entry which is preliminary data.</text>
</comment>
<dbReference type="PANTHER" id="PTHR46118">
    <property type="entry name" value="PROTEIN ABHD11"/>
    <property type="match status" value="1"/>
</dbReference>
<evidence type="ECO:0000313" key="3">
    <source>
        <dbReference type="EMBL" id="MFB9886565.1"/>
    </source>
</evidence>
<feature type="domain" description="AB hydrolase-1" evidence="2">
    <location>
        <begin position="12"/>
        <end position="240"/>
    </location>
</feature>
<dbReference type="PANTHER" id="PTHR46118:SF4">
    <property type="entry name" value="PROTEIN ABHD11"/>
    <property type="match status" value="1"/>
</dbReference>